<gene>
    <name evidence="2" type="ORF">L9F63_008217</name>
</gene>
<name>A0AAD7Z6F7_DIPPU</name>
<dbReference type="EMBL" id="JASPKZ010010273">
    <property type="protein sequence ID" value="KAJ9574590.1"/>
    <property type="molecule type" value="Genomic_DNA"/>
</dbReference>
<keyword evidence="3" id="KW-1185">Reference proteome</keyword>
<reference evidence="2" key="1">
    <citation type="journal article" date="2023" name="IScience">
        <title>Live-bearing cockroach genome reveals convergent evolutionary mechanisms linked to viviparity in insects and beyond.</title>
        <authorList>
            <person name="Fouks B."/>
            <person name="Harrison M.C."/>
            <person name="Mikhailova A.A."/>
            <person name="Marchal E."/>
            <person name="English S."/>
            <person name="Carruthers M."/>
            <person name="Jennings E.C."/>
            <person name="Chiamaka E.L."/>
            <person name="Frigard R.A."/>
            <person name="Pippel M."/>
            <person name="Attardo G.M."/>
            <person name="Benoit J.B."/>
            <person name="Bornberg-Bauer E."/>
            <person name="Tobe S.S."/>
        </authorList>
    </citation>
    <scope>NUCLEOTIDE SEQUENCE</scope>
    <source>
        <strain evidence="2">Stay&amp;Tobe</strain>
    </source>
</reference>
<feature type="compositionally biased region" description="Polar residues" evidence="1">
    <location>
        <begin position="441"/>
        <end position="450"/>
    </location>
</feature>
<organism evidence="2 3">
    <name type="scientific">Diploptera punctata</name>
    <name type="common">Pacific beetle cockroach</name>
    <dbReference type="NCBI Taxonomy" id="6984"/>
    <lineage>
        <taxon>Eukaryota</taxon>
        <taxon>Metazoa</taxon>
        <taxon>Ecdysozoa</taxon>
        <taxon>Arthropoda</taxon>
        <taxon>Hexapoda</taxon>
        <taxon>Insecta</taxon>
        <taxon>Pterygota</taxon>
        <taxon>Neoptera</taxon>
        <taxon>Polyneoptera</taxon>
        <taxon>Dictyoptera</taxon>
        <taxon>Blattodea</taxon>
        <taxon>Blaberoidea</taxon>
        <taxon>Blaberidae</taxon>
        <taxon>Diplopterinae</taxon>
        <taxon>Diploptera</taxon>
    </lineage>
</organism>
<comment type="caution">
    <text evidence="2">The sequence shown here is derived from an EMBL/GenBank/DDBJ whole genome shotgun (WGS) entry which is preliminary data.</text>
</comment>
<feature type="compositionally biased region" description="Low complexity" evidence="1">
    <location>
        <begin position="413"/>
        <end position="424"/>
    </location>
</feature>
<evidence type="ECO:0000313" key="2">
    <source>
        <dbReference type="EMBL" id="KAJ9574590.1"/>
    </source>
</evidence>
<feature type="compositionally biased region" description="Polar residues" evidence="1">
    <location>
        <begin position="539"/>
        <end position="548"/>
    </location>
</feature>
<feature type="compositionally biased region" description="Low complexity" evidence="1">
    <location>
        <begin position="744"/>
        <end position="757"/>
    </location>
</feature>
<evidence type="ECO:0000313" key="3">
    <source>
        <dbReference type="Proteomes" id="UP001233999"/>
    </source>
</evidence>
<protein>
    <submittedName>
        <fullName evidence="2">Uncharacterized protein</fullName>
    </submittedName>
</protein>
<proteinExistence type="predicted"/>
<sequence length="894" mass="99244">EGPALGTSDGTDDVNIPWNNTKEYYYGKFINIVFSILQVSEFRSVPCRRQISPQSSPLLRKTKFILPNFLTHTYNCTCNMCNIPILQTLQIYTTYIQAEIYNIKSETNEAQEFFSSALQIYGKILDKQKNCIVKLISELNEIMCIGRQKHNIDIFGEHDLQLLLLPLKICSVIINRGYGDFLAACSLSEQAMKRNKETHQRKLYSSINSPIQLDAVDQLFCIRHLQASAQIPPKKVKENEPSLNLKFKQPLFENCRTPLTSSSVLNSINIPSIDKVKEGNGSHFKVRPKVRKIFLNFDEDYSEKENINTICSTNKSQDKCKIEIEEDDSIFKNVVPMKTYSKKQASKATEKKDKQVRERIIIASDDNQSSIFNHPVIENVKSTRGRKINASDDSHFSNFENVKKGKGRKIIVSDDSPSSPFSHPDSIKVKPARRRKIIASDDSQSSVFSNEDSENGKKVIVPDDSPSSKFSHPDSKSVKPAKGRKIIPSDDSQSSDFENFKKVKGRKIIISDDSSSSILSQPKSEKAKPTKGKKIIASDDSQSSVFSNEDSENVKKVKGKKVMVPDDSTSSKFSHPDSKSVKPAKGQKIIPSDDSQSSDFENLKKVKGRKIIISDDSSSSILSQPKSENAKPTKGKKIIASDDSQSSVFSNEDSENVKKVKGKKVMVPDDNTSSKFSHPDSKSVKPAKGQKIIPSDDSQSSDFENLKKVKGRKIIISDDSSPSILGQPKSENAKSTKGKKIIASDDSQSSVPSSAESDNVKPAKGRKIVDSDDSQSSILYSTNSGNVKPVKGRKIIGSDDSESPLFKNPELKIKQVRGKRKGVTSSSSVSKSSTLSEQEKLSETIVNSMEALSLKSTKLDNATQCKTIVKEGPGQPNRKRKNKCLPQKNQFILN</sequence>
<dbReference type="AlphaFoldDB" id="A0AAD7Z6F7"/>
<feature type="compositionally biased region" description="Low complexity" evidence="1">
    <location>
        <begin position="823"/>
        <end position="834"/>
    </location>
</feature>
<dbReference type="Proteomes" id="UP001233999">
    <property type="component" value="Unassembled WGS sequence"/>
</dbReference>
<feature type="compositionally biased region" description="Polar residues" evidence="1">
    <location>
        <begin position="774"/>
        <end position="786"/>
    </location>
</feature>
<feature type="region of interest" description="Disordered" evidence="1">
    <location>
        <begin position="411"/>
        <end position="430"/>
    </location>
</feature>
<evidence type="ECO:0000256" key="1">
    <source>
        <dbReference type="SAM" id="MobiDB-lite"/>
    </source>
</evidence>
<accession>A0AAD7Z6F7</accession>
<feature type="non-terminal residue" evidence="2">
    <location>
        <position position="894"/>
    </location>
</feature>
<feature type="region of interest" description="Disordered" evidence="1">
    <location>
        <begin position="438"/>
        <end position="842"/>
    </location>
</feature>
<feature type="region of interest" description="Disordered" evidence="1">
    <location>
        <begin position="867"/>
        <end position="894"/>
    </location>
</feature>
<reference evidence="2" key="2">
    <citation type="submission" date="2023-05" db="EMBL/GenBank/DDBJ databases">
        <authorList>
            <person name="Fouks B."/>
        </authorList>
    </citation>
    <scope>NUCLEOTIDE SEQUENCE</scope>
    <source>
        <strain evidence="2">Stay&amp;Tobe</strain>
        <tissue evidence="2">Testes</tissue>
    </source>
</reference>
<feature type="compositionally biased region" description="Polar residues" evidence="1">
    <location>
        <begin position="642"/>
        <end position="651"/>
    </location>
</feature>